<dbReference type="Proteomes" id="UP001557484">
    <property type="component" value="Unassembled WGS sequence"/>
</dbReference>
<keyword evidence="5" id="KW-1185">Reference proteome</keyword>
<dbReference type="EMBL" id="JBFRYB010000001">
    <property type="protein sequence ID" value="MEX1665735.1"/>
    <property type="molecule type" value="Genomic_DNA"/>
</dbReference>
<dbReference type="InterPro" id="IPR005561">
    <property type="entry name" value="ANTAR"/>
</dbReference>
<sequence>MKVLLIDIDDSRAKKLEPILAGAGIELINLNNHPTDIYQLVGEEHPEIILVDTNSPNRDTLEHLAQLNKGSPCTVIELGNRRSESINRLAAEAGISIYAIDDIPHSLLQSLIDITLSYFYSIDHLSAEVLALKPEVDARQILNSAKKFIIETYGLTDEQASDLLSKNAVRQGRSISEVSRQLVDTGSFV</sequence>
<feature type="domain" description="ANTAR" evidence="3">
    <location>
        <begin position="122"/>
        <end position="183"/>
    </location>
</feature>
<dbReference type="RefSeq" id="WP_368375832.1">
    <property type="nucleotide sequence ID" value="NZ_JBFRYB010000001.1"/>
</dbReference>
<proteinExistence type="predicted"/>
<organism evidence="4 5">
    <name type="scientific">Zhongshania arctica</name>
    <dbReference type="NCBI Taxonomy" id="3238302"/>
    <lineage>
        <taxon>Bacteria</taxon>
        <taxon>Pseudomonadati</taxon>
        <taxon>Pseudomonadota</taxon>
        <taxon>Gammaproteobacteria</taxon>
        <taxon>Cellvibrionales</taxon>
        <taxon>Spongiibacteraceae</taxon>
        <taxon>Zhongshania</taxon>
    </lineage>
</organism>
<protein>
    <submittedName>
        <fullName evidence="4">ANTAR domain-containing response regulator</fullName>
    </submittedName>
</protein>
<evidence type="ECO:0000256" key="1">
    <source>
        <dbReference type="PROSITE-ProRule" id="PRU00169"/>
    </source>
</evidence>
<dbReference type="InterPro" id="IPR011006">
    <property type="entry name" value="CheY-like_superfamily"/>
</dbReference>
<dbReference type="InterPro" id="IPR036388">
    <property type="entry name" value="WH-like_DNA-bd_sf"/>
</dbReference>
<dbReference type="Gene3D" id="1.10.10.10">
    <property type="entry name" value="Winged helix-like DNA-binding domain superfamily/Winged helix DNA-binding domain"/>
    <property type="match status" value="1"/>
</dbReference>
<evidence type="ECO:0000259" key="3">
    <source>
        <dbReference type="PROSITE" id="PS50921"/>
    </source>
</evidence>
<dbReference type="Gene3D" id="3.40.50.2300">
    <property type="match status" value="1"/>
</dbReference>
<keyword evidence="1" id="KW-0597">Phosphoprotein</keyword>
<dbReference type="Pfam" id="PF03861">
    <property type="entry name" value="ANTAR"/>
    <property type="match status" value="1"/>
</dbReference>
<dbReference type="PROSITE" id="PS50110">
    <property type="entry name" value="RESPONSE_REGULATORY"/>
    <property type="match status" value="1"/>
</dbReference>
<dbReference type="SMART" id="SM01012">
    <property type="entry name" value="ANTAR"/>
    <property type="match status" value="1"/>
</dbReference>
<evidence type="ECO:0000313" key="4">
    <source>
        <dbReference type="EMBL" id="MEX1665735.1"/>
    </source>
</evidence>
<reference evidence="4 5" key="1">
    <citation type="journal article" date="2011" name="Int. J. Syst. Evol. Microbiol.">
        <title>Zhongshania antarctica gen. nov., sp. nov. and Zhongshania guokunii sp. nov., gammaproteobacteria respectively isolated from coastal attached (fast) ice and surface seawater of the Antarctic.</title>
        <authorList>
            <person name="Li H.J."/>
            <person name="Zhang X.Y."/>
            <person name="Chen C.X."/>
            <person name="Zhang Y.J."/>
            <person name="Gao Z.M."/>
            <person name="Yu Y."/>
            <person name="Chen X.L."/>
            <person name="Chen B."/>
            <person name="Zhang Y.Z."/>
        </authorList>
    </citation>
    <scope>NUCLEOTIDE SEQUENCE [LARGE SCALE GENOMIC DNA]</scope>
    <source>
        <strain evidence="4 5">R06B22</strain>
    </source>
</reference>
<name>A0ABV3TWW2_9GAMM</name>
<dbReference type="PROSITE" id="PS50921">
    <property type="entry name" value="ANTAR"/>
    <property type="match status" value="1"/>
</dbReference>
<evidence type="ECO:0000313" key="5">
    <source>
        <dbReference type="Proteomes" id="UP001557484"/>
    </source>
</evidence>
<evidence type="ECO:0000259" key="2">
    <source>
        <dbReference type="PROSITE" id="PS50110"/>
    </source>
</evidence>
<dbReference type="SUPFAM" id="SSF52172">
    <property type="entry name" value="CheY-like"/>
    <property type="match status" value="1"/>
</dbReference>
<feature type="domain" description="Response regulatory" evidence="2">
    <location>
        <begin position="2"/>
        <end position="116"/>
    </location>
</feature>
<gene>
    <name evidence="4" type="ORF">AB4875_09535</name>
</gene>
<dbReference type="InterPro" id="IPR001789">
    <property type="entry name" value="Sig_transdc_resp-reg_receiver"/>
</dbReference>
<dbReference type="PIRSF" id="PIRSF036382">
    <property type="entry name" value="RR_antiterm"/>
    <property type="match status" value="1"/>
</dbReference>
<feature type="modified residue" description="4-aspartylphosphate" evidence="1">
    <location>
        <position position="52"/>
    </location>
</feature>
<dbReference type="InterPro" id="IPR008327">
    <property type="entry name" value="Sig_transdc_resp-reg_antiterm"/>
</dbReference>
<accession>A0ABV3TWW2</accession>
<comment type="caution">
    <text evidence="4">The sequence shown here is derived from an EMBL/GenBank/DDBJ whole genome shotgun (WGS) entry which is preliminary data.</text>
</comment>